<proteinExistence type="predicted"/>
<dbReference type="SMART" id="SM00454">
    <property type="entry name" value="SAM"/>
    <property type="match status" value="2"/>
</dbReference>
<sequence length="1372" mass="148590">MSRPSKSVTQAKKVAPPAVPNDFRHSGSSFGSAGYASSEDGSSCYVTAGTLLQSSSIVGVAPMQPSGNNSVVGSGGGGGQSVVVDVDSPYGMTTGKSPNPMYNHPGFTFPSMANKYAHAEDQGIDMTQSPGRDSPGSSGSGSGSRHSTASLDSGRASGYHLGGPRSAGALTSSPRCSISSLGSHPDRPADLDLVHAWLTELQFEEYFPLFASAGYDLATITRMTPEDLTAIGIKKPNHRKRLKTEIDNLNVGDGLPEHVPGSLEEWLRLLRLEEYLGPLNQQGMRSVDDVTTLTWEDFEDIGIVRLGHQKKLLLAIKRVKDIRAGKRFQPLDLARLPPHPGHTQDVVITRGNPDLPSPDEDCSSPILRSFQRPSDNNQQQQQHMSSGMSSANSSSSNSSVNTVAGWRSMYGALPAIGGGLDYGRCSSITSSRGKSLESLEDVPLGYPPSPAPQAPPHHPQILDWRPRSYDDGDLTPTNDHAVILENIGGGTLPRPRHCLVRPRPVAKIQATQGSYTSLPRDYKDNKYQLTYGLESSPSLIKRRPPSPPRRQSSVSSVNSVGSSNNGDIVIDCSGPVPTSANCDDSRVHYVPAPPQPQHVQHLLQQAATQAAQAAPSPSVVLGSRPPSSMSRSWGSVGANVSDEHDLIASLALQHRNGSDASFKSNSSAESDSLPFANENAGTIKQRAARAAQEYSNSPSHMMSHHHHHHQHQQQSQPQSSMLSKPSASSEPVDRQRSIYFDQRVFPALVNLAENKADLQGRMLNNFRFMIDTVGFDPQYASTLLVPCSCYSSCEYLYFFVEPIDEFPNIKTIAAIYDSSGLCVNETPRNKLSNVAKLFGRILQRVRAIINQTGYASSKSRSARDTRLLLIRQSLQLIENDTKTRVRQSTSAPALARAEPESREQSGNVHLGFASKTRASSERQSGRQQQQQRSGLSRTRVYRLSKELRGRTTTVIIYGSSCRRRHGLSCCSATCTVSEVRLHQRRERDVCRYRRSCSSRSSFGMDRLRGIIRYMYVQHVLSCVGRGRPSRFSRLVICCCCWLQRRLSRERAGEPVLHPVLVRRPTKSRPIGVRRLRSGETEQSAQHRAAATAAAAHPAHGVSHSGEKKESAVRATPEEEEEGEPTRSVEPHVQDRTMAGALSESAPKPVSVVRVEAEPPPAPSAVAALLAPALDQQQQQQQQTTTAEPISTDEVDARPPAAPPLVRSFVSTEAQTELQTPPLLLPPPGADLLSEELRDARRRERRMRRHHRRAMQRANANAAAAAAVAAANNACGVLPPPPSYPGLVPAGCAPVPPPVAPAGGSAVPLVGPTGHFLHPPPPHLGLRGLSLGLPFPVPASVSAFGSASNLEFESRVQIIGNLRSSAHLHFRQR</sequence>
<feature type="compositionally biased region" description="Polar residues" evidence="1">
    <location>
        <begin position="169"/>
        <end position="182"/>
    </location>
</feature>
<feature type="compositionally biased region" description="Low complexity" evidence="1">
    <location>
        <begin position="606"/>
        <end position="620"/>
    </location>
</feature>
<feature type="region of interest" description="Disordered" evidence="1">
    <location>
        <begin position="1068"/>
        <end position="1133"/>
    </location>
</feature>
<feature type="region of interest" description="Disordered" evidence="1">
    <location>
        <begin position="533"/>
        <end position="569"/>
    </location>
</feature>
<feature type="compositionally biased region" description="Low complexity" evidence="1">
    <location>
        <begin position="26"/>
        <end position="38"/>
    </location>
</feature>
<feature type="compositionally biased region" description="Low complexity" evidence="1">
    <location>
        <begin position="129"/>
        <end position="147"/>
    </location>
</feature>
<feature type="region of interest" description="Disordered" evidence="1">
    <location>
        <begin position="881"/>
        <end position="937"/>
    </location>
</feature>
<dbReference type="FunFam" id="1.10.150.50:FF:000028">
    <property type="entry name" value="caskin-2 isoform X2"/>
    <property type="match status" value="1"/>
</dbReference>
<dbReference type="FunFam" id="1.10.150.50:FF:000071">
    <property type="entry name" value="Caskin, isoform D"/>
    <property type="match status" value="1"/>
</dbReference>
<feature type="compositionally biased region" description="Low complexity" evidence="1">
    <location>
        <begin position="549"/>
        <end position="563"/>
    </location>
</feature>
<dbReference type="GO" id="GO:0035591">
    <property type="term" value="F:signaling adaptor activity"/>
    <property type="evidence" value="ECO:0007669"/>
    <property type="project" value="TreeGrafter"/>
</dbReference>
<dbReference type="PANTHER" id="PTHR24155">
    <property type="entry name" value="OSTEOCLAST-STIMULATING FACTOR 1"/>
    <property type="match status" value="1"/>
</dbReference>
<dbReference type="Pfam" id="PF00536">
    <property type="entry name" value="SAM_1"/>
    <property type="match status" value="2"/>
</dbReference>
<evidence type="ECO:0000313" key="4">
    <source>
        <dbReference type="Proteomes" id="UP000479190"/>
    </source>
</evidence>
<dbReference type="Proteomes" id="UP000479190">
    <property type="component" value="Unassembled WGS sequence"/>
</dbReference>
<dbReference type="InterPro" id="IPR001660">
    <property type="entry name" value="SAM"/>
</dbReference>
<feature type="region of interest" description="Disordered" evidence="1">
    <location>
        <begin position="1139"/>
        <end position="1158"/>
    </location>
</feature>
<reference evidence="3 4" key="1">
    <citation type="submission" date="2020-02" db="EMBL/GenBank/DDBJ databases">
        <authorList>
            <person name="Ferguson B K."/>
        </authorList>
    </citation>
    <scope>NUCLEOTIDE SEQUENCE [LARGE SCALE GENOMIC DNA]</scope>
</reference>
<feature type="domain" description="SAM" evidence="2">
    <location>
        <begin position="262"/>
        <end position="322"/>
    </location>
</feature>
<dbReference type="PROSITE" id="PS50105">
    <property type="entry name" value="SAM_DOMAIN"/>
    <property type="match status" value="2"/>
</dbReference>
<dbReference type="PANTHER" id="PTHR24155:SF11">
    <property type="entry name" value="CASKIN, ISOFORM B"/>
    <property type="match status" value="1"/>
</dbReference>
<protein>
    <recommendedName>
        <fullName evidence="2">SAM domain-containing protein</fullName>
    </recommendedName>
</protein>
<dbReference type="GO" id="GO:0005925">
    <property type="term" value="C:focal adhesion"/>
    <property type="evidence" value="ECO:0007669"/>
    <property type="project" value="TreeGrafter"/>
</dbReference>
<feature type="compositionally biased region" description="Low complexity" evidence="1">
    <location>
        <begin position="1173"/>
        <end position="1188"/>
    </location>
</feature>
<feature type="domain" description="SAM" evidence="2">
    <location>
        <begin position="189"/>
        <end position="252"/>
    </location>
</feature>
<dbReference type="InterPro" id="IPR035497">
    <property type="entry name" value="Caskin1/2_SAM_1"/>
</dbReference>
<dbReference type="SUPFAM" id="SSF47769">
    <property type="entry name" value="SAM/Pointed domain"/>
    <property type="match status" value="2"/>
</dbReference>
<feature type="region of interest" description="Disordered" evidence="1">
    <location>
        <begin position="124"/>
        <end position="184"/>
    </location>
</feature>
<feature type="region of interest" description="Disordered" evidence="1">
    <location>
        <begin position="1211"/>
        <end position="1230"/>
    </location>
</feature>
<feature type="compositionally biased region" description="Low complexity" evidence="1">
    <location>
        <begin position="925"/>
        <end position="937"/>
    </location>
</feature>
<feature type="region of interest" description="Disordered" evidence="1">
    <location>
        <begin position="685"/>
        <end position="733"/>
    </location>
</feature>
<dbReference type="GO" id="GO:0007409">
    <property type="term" value="P:axonogenesis"/>
    <property type="evidence" value="ECO:0007669"/>
    <property type="project" value="TreeGrafter"/>
</dbReference>
<dbReference type="Gene3D" id="1.10.150.50">
    <property type="entry name" value="Transcription Factor, Ets-1"/>
    <property type="match status" value="2"/>
</dbReference>
<dbReference type="InterPro" id="IPR013761">
    <property type="entry name" value="SAM/pointed_sf"/>
</dbReference>
<accession>A0A6H5IXM0</accession>
<dbReference type="GO" id="GO:0019903">
    <property type="term" value="F:protein phosphatase binding"/>
    <property type="evidence" value="ECO:0007669"/>
    <property type="project" value="TreeGrafter"/>
</dbReference>
<organism evidence="3 4">
    <name type="scientific">Trichogramma brassicae</name>
    <dbReference type="NCBI Taxonomy" id="86971"/>
    <lineage>
        <taxon>Eukaryota</taxon>
        <taxon>Metazoa</taxon>
        <taxon>Ecdysozoa</taxon>
        <taxon>Arthropoda</taxon>
        <taxon>Hexapoda</taxon>
        <taxon>Insecta</taxon>
        <taxon>Pterygota</taxon>
        <taxon>Neoptera</taxon>
        <taxon>Endopterygota</taxon>
        <taxon>Hymenoptera</taxon>
        <taxon>Apocrita</taxon>
        <taxon>Proctotrupomorpha</taxon>
        <taxon>Chalcidoidea</taxon>
        <taxon>Trichogrammatidae</taxon>
        <taxon>Trichogramma</taxon>
    </lineage>
</organism>
<keyword evidence="4" id="KW-1185">Reference proteome</keyword>
<name>A0A6H5IXM0_9HYME</name>
<dbReference type="EMBL" id="CADCXV010001127">
    <property type="protein sequence ID" value="CAB0041666.1"/>
    <property type="molecule type" value="Genomic_DNA"/>
</dbReference>
<feature type="region of interest" description="Disordered" evidence="1">
    <location>
        <begin position="332"/>
        <end position="401"/>
    </location>
</feature>
<dbReference type="GO" id="GO:0007185">
    <property type="term" value="P:cell surface receptor protein tyrosine phosphatase signaling pathway"/>
    <property type="evidence" value="ECO:0007669"/>
    <property type="project" value="TreeGrafter"/>
</dbReference>
<evidence type="ECO:0000259" key="2">
    <source>
        <dbReference type="PROSITE" id="PS50105"/>
    </source>
</evidence>
<feature type="region of interest" description="Disordered" evidence="1">
    <location>
        <begin position="1173"/>
        <end position="1202"/>
    </location>
</feature>
<feature type="region of interest" description="Disordered" evidence="1">
    <location>
        <begin position="606"/>
        <end position="636"/>
    </location>
</feature>
<feature type="compositionally biased region" description="Basic and acidic residues" evidence="1">
    <location>
        <begin position="1123"/>
        <end position="1133"/>
    </location>
</feature>
<dbReference type="OrthoDB" id="6156898at2759"/>
<feature type="compositionally biased region" description="Pro residues" evidence="1">
    <location>
        <begin position="445"/>
        <end position="458"/>
    </location>
</feature>
<feature type="non-terminal residue" evidence="3">
    <location>
        <position position="1372"/>
    </location>
</feature>
<feature type="region of interest" description="Disordered" evidence="1">
    <location>
        <begin position="434"/>
        <end position="458"/>
    </location>
</feature>
<gene>
    <name evidence="3" type="ORF">TBRA_LOCUS13330</name>
</gene>
<feature type="compositionally biased region" description="Basic residues" evidence="1">
    <location>
        <begin position="702"/>
        <end position="711"/>
    </location>
</feature>
<evidence type="ECO:0000256" key="1">
    <source>
        <dbReference type="SAM" id="MobiDB-lite"/>
    </source>
</evidence>
<feature type="region of interest" description="Disordered" evidence="1">
    <location>
        <begin position="1"/>
        <end position="40"/>
    </location>
</feature>
<feature type="compositionally biased region" description="Polar residues" evidence="1">
    <location>
        <begin position="1"/>
        <end position="10"/>
    </location>
</feature>
<dbReference type="GO" id="GO:0030424">
    <property type="term" value="C:axon"/>
    <property type="evidence" value="ECO:0007669"/>
    <property type="project" value="TreeGrafter"/>
</dbReference>
<feature type="compositionally biased region" description="Low complexity" evidence="1">
    <location>
        <begin position="1085"/>
        <end position="1099"/>
    </location>
</feature>
<dbReference type="CDD" id="cd09497">
    <property type="entry name" value="SAM_caskin1_2_repeat1"/>
    <property type="match status" value="1"/>
</dbReference>
<evidence type="ECO:0000313" key="3">
    <source>
        <dbReference type="EMBL" id="CAB0041666.1"/>
    </source>
</evidence>
<feature type="compositionally biased region" description="Low complexity" evidence="1">
    <location>
        <begin position="376"/>
        <end position="399"/>
    </location>
</feature>
<feature type="compositionally biased region" description="Low complexity" evidence="1">
    <location>
        <begin position="712"/>
        <end position="721"/>
    </location>
</feature>